<dbReference type="InterPro" id="IPR029032">
    <property type="entry name" value="AhpD-like"/>
</dbReference>
<dbReference type="PANTHER" id="PTHR33570">
    <property type="entry name" value="4-CARBOXYMUCONOLACTONE DECARBOXYLASE FAMILY PROTEIN"/>
    <property type="match status" value="1"/>
</dbReference>
<dbReference type="PANTHER" id="PTHR33570:SF2">
    <property type="entry name" value="CARBOXYMUCONOLACTONE DECARBOXYLASE-LIKE DOMAIN-CONTAINING PROTEIN"/>
    <property type="match status" value="1"/>
</dbReference>
<sequence length="132" mass="15170">MGDRRERGREIMREVLGEEYFNRRDKSTNDFNAPLRCYSERTCFGDAWDRPGLERRERSLILLGMLTALNRPHELKTHVRAAVRNGLSVAEIQEVLYLTAVYCGLPAAVDSFRIAEETLREMDLLAKEAPQG</sequence>
<dbReference type="AlphaFoldDB" id="A0A974PJQ7"/>
<dbReference type="EMBL" id="CP063362">
    <property type="protein sequence ID" value="QRG04638.1"/>
    <property type="molecule type" value="Genomic_DNA"/>
</dbReference>
<dbReference type="GO" id="GO:0051920">
    <property type="term" value="F:peroxiredoxin activity"/>
    <property type="evidence" value="ECO:0007669"/>
    <property type="project" value="InterPro"/>
</dbReference>
<dbReference type="InterPro" id="IPR052512">
    <property type="entry name" value="4CMD/NDH-1_regulator"/>
</dbReference>
<evidence type="ECO:0000259" key="1">
    <source>
        <dbReference type="Pfam" id="PF02627"/>
    </source>
</evidence>
<feature type="domain" description="Carboxymuconolactone decarboxylase-like" evidence="1">
    <location>
        <begin position="41"/>
        <end position="117"/>
    </location>
</feature>
<evidence type="ECO:0000313" key="2">
    <source>
        <dbReference type="EMBL" id="QRG04638.1"/>
    </source>
</evidence>
<dbReference type="InterPro" id="IPR003779">
    <property type="entry name" value="CMD-like"/>
</dbReference>
<gene>
    <name evidence="2" type="ORF">EZH22_15785</name>
</gene>
<dbReference type="Proteomes" id="UP000596427">
    <property type="component" value="Chromosome"/>
</dbReference>
<dbReference type="SUPFAM" id="SSF69118">
    <property type="entry name" value="AhpD-like"/>
    <property type="match status" value="1"/>
</dbReference>
<accession>A0A974PJQ7</accession>
<dbReference type="Pfam" id="PF02627">
    <property type="entry name" value="CMD"/>
    <property type="match status" value="1"/>
</dbReference>
<protein>
    <submittedName>
        <fullName evidence="2">Carboxymuconolactone decarboxylase family protein</fullName>
    </submittedName>
</protein>
<evidence type="ECO:0000313" key="3">
    <source>
        <dbReference type="Proteomes" id="UP000596427"/>
    </source>
</evidence>
<reference evidence="2 3" key="1">
    <citation type="submission" date="2020-10" db="EMBL/GenBank/DDBJ databases">
        <title>Degradation of 1,4-Dioxane by Xanthobacter sp. YN2, via a Novel Group-2 Soluble Di-Iron Monooxygenase.</title>
        <authorList>
            <person name="Ma F."/>
            <person name="Wang Y."/>
            <person name="Yang J."/>
            <person name="Guo H."/>
            <person name="Su D."/>
            <person name="Yu L."/>
        </authorList>
    </citation>
    <scope>NUCLEOTIDE SEQUENCE [LARGE SCALE GENOMIC DNA]</scope>
    <source>
        <strain evidence="2 3">YN2</strain>
    </source>
</reference>
<dbReference type="Gene3D" id="1.20.1290.10">
    <property type="entry name" value="AhpD-like"/>
    <property type="match status" value="1"/>
</dbReference>
<organism evidence="2 3">
    <name type="scientific">Xanthobacter dioxanivorans</name>
    <dbReference type="NCBI Taxonomy" id="2528964"/>
    <lineage>
        <taxon>Bacteria</taxon>
        <taxon>Pseudomonadati</taxon>
        <taxon>Pseudomonadota</taxon>
        <taxon>Alphaproteobacteria</taxon>
        <taxon>Hyphomicrobiales</taxon>
        <taxon>Xanthobacteraceae</taxon>
        <taxon>Xanthobacter</taxon>
    </lineage>
</organism>
<proteinExistence type="predicted"/>
<keyword evidence="3" id="KW-1185">Reference proteome</keyword>
<dbReference type="KEGG" id="xdi:EZH22_15785"/>
<name>A0A974PJQ7_9HYPH</name>
<dbReference type="RefSeq" id="WP_203191515.1">
    <property type="nucleotide sequence ID" value="NZ_CP063362.1"/>
</dbReference>